<reference evidence="1" key="1">
    <citation type="submission" date="2018-04" db="EMBL/GenBank/DDBJ databases">
        <title>Whole genome sequencing of Hypsizygus marmoreus.</title>
        <authorList>
            <person name="Choi I.-G."/>
            <person name="Min B."/>
            <person name="Kim J.-G."/>
            <person name="Kim S."/>
            <person name="Oh Y.-L."/>
            <person name="Kong W.-S."/>
            <person name="Park H."/>
            <person name="Jeong J."/>
            <person name="Song E.-S."/>
        </authorList>
    </citation>
    <scope>NUCLEOTIDE SEQUENCE [LARGE SCALE GENOMIC DNA]</scope>
    <source>
        <strain evidence="1">51987-8</strain>
    </source>
</reference>
<dbReference type="InParanoid" id="A0A369KE67"/>
<name>A0A369KE67_HYPMA</name>
<dbReference type="EMBL" id="LUEZ02000009">
    <property type="protein sequence ID" value="RDB30063.1"/>
    <property type="molecule type" value="Genomic_DNA"/>
</dbReference>
<evidence type="ECO:0000313" key="2">
    <source>
        <dbReference type="Proteomes" id="UP000076154"/>
    </source>
</evidence>
<gene>
    <name evidence="1" type="ORF">Hypma_014144</name>
</gene>
<protein>
    <submittedName>
        <fullName evidence="1">Uncharacterized protein</fullName>
    </submittedName>
</protein>
<organism evidence="1 2">
    <name type="scientific">Hypsizygus marmoreus</name>
    <name type="common">White beech mushroom</name>
    <name type="synonym">Agaricus marmoreus</name>
    <dbReference type="NCBI Taxonomy" id="39966"/>
    <lineage>
        <taxon>Eukaryota</taxon>
        <taxon>Fungi</taxon>
        <taxon>Dikarya</taxon>
        <taxon>Basidiomycota</taxon>
        <taxon>Agaricomycotina</taxon>
        <taxon>Agaricomycetes</taxon>
        <taxon>Agaricomycetidae</taxon>
        <taxon>Agaricales</taxon>
        <taxon>Tricholomatineae</taxon>
        <taxon>Lyophyllaceae</taxon>
        <taxon>Hypsizygus</taxon>
    </lineage>
</organism>
<dbReference type="Proteomes" id="UP000076154">
    <property type="component" value="Unassembled WGS sequence"/>
</dbReference>
<accession>A0A369KE67</accession>
<evidence type="ECO:0000313" key="1">
    <source>
        <dbReference type="EMBL" id="RDB30063.1"/>
    </source>
</evidence>
<keyword evidence="2" id="KW-1185">Reference proteome</keyword>
<sequence length="196" mass="22375">MQNQHFRLFSLYCNDYLDIAGVMKNQPTLRFVGIYTRGGDETLLTKLNVLSGSEMTTPIPQVVALERESFLPFYTHISIFPIFSLAQSVIFRSCSKSFQLDFSRNIRVCEGYVSQVSIYLDNLRDTTHLHEIVEDMVHSFPCVGWLDIALRSPEHIYHTGLTTCLSMAPELSELHFFMWNMADTHESGLSPDAKLA</sequence>
<dbReference type="AlphaFoldDB" id="A0A369KE67"/>
<dbReference type="OrthoDB" id="3065666at2759"/>
<comment type="caution">
    <text evidence="1">The sequence shown here is derived from an EMBL/GenBank/DDBJ whole genome shotgun (WGS) entry which is preliminary data.</text>
</comment>
<proteinExistence type="predicted"/>